<dbReference type="PROSITE" id="PS50268">
    <property type="entry name" value="CADHERIN_2"/>
    <property type="match status" value="6"/>
</dbReference>
<protein>
    <recommendedName>
        <fullName evidence="11">Cadherin domain-containing protein</fullName>
    </recommendedName>
</protein>
<feature type="domain" description="Cadherin" evidence="11">
    <location>
        <begin position="1120"/>
        <end position="1258"/>
    </location>
</feature>
<dbReference type="WBParaSite" id="TREG1_103520.3">
    <property type="protein sequence ID" value="TREG1_103520.3"/>
    <property type="gene ID" value="TREG1_103520"/>
</dbReference>
<feature type="domain" description="Cadherin" evidence="11">
    <location>
        <begin position="410"/>
        <end position="554"/>
    </location>
</feature>
<feature type="region of interest" description="Disordered" evidence="9">
    <location>
        <begin position="1473"/>
        <end position="1496"/>
    </location>
</feature>
<name>A0AA85IRS1_TRIRE</name>
<organism evidence="12 13">
    <name type="scientific">Trichobilharzia regenti</name>
    <name type="common">Nasal bird schistosome</name>
    <dbReference type="NCBI Taxonomy" id="157069"/>
    <lineage>
        <taxon>Eukaryota</taxon>
        <taxon>Metazoa</taxon>
        <taxon>Spiralia</taxon>
        <taxon>Lophotrochozoa</taxon>
        <taxon>Platyhelminthes</taxon>
        <taxon>Trematoda</taxon>
        <taxon>Digenea</taxon>
        <taxon>Strigeidida</taxon>
        <taxon>Schistosomatoidea</taxon>
        <taxon>Schistosomatidae</taxon>
        <taxon>Trichobilharzia</taxon>
    </lineage>
</organism>
<dbReference type="SUPFAM" id="SSF49313">
    <property type="entry name" value="Cadherin-like"/>
    <property type="match status" value="5"/>
</dbReference>
<feature type="transmembrane region" description="Helical" evidence="10">
    <location>
        <begin position="29"/>
        <end position="49"/>
    </location>
</feature>
<dbReference type="PANTHER" id="PTHR24028">
    <property type="entry name" value="CADHERIN-87A"/>
    <property type="match status" value="1"/>
</dbReference>
<feature type="domain" description="Cadherin" evidence="11">
    <location>
        <begin position="837"/>
        <end position="958"/>
    </location>
</feature>
<evidence type="ECO:0000256" key="6">
    <source>
        <dbReference type="ARBA" id="ARBA00023136"/>
    </source>
</evidence>
<dbReference type="GO" id="GO:0007156">
    <property type="term" value="P:homophilic cell adhesion via plasma membrane adhesion molecules"/>
    <property type="evidence" value="ECO:0007669"/>
    <property type="project" value="InterPro"/>
</dbReference>
<feature type="domain" description="Cadherin" evidence="11">
    <location>
        <begin position="303"/>
        <end position="409"/>
    </location>
</feature>
<proteinExistence type="predicted"/>
<evidence type="ECO:0000256" key="8">
    <source>
        <dbReference type="PROSITE-ProRule" id="PRU00043"/>
    </source>
</evidence>
<reference evidence="13" key="2">
    <citation type="submission" date="2023-11" db="UniProtKB">
        <authorList>
            <consortium name="WormBaseParasite"/>
        </authorList>
    </citation>
    <scope>IDENTIFICATION</scope>
</reference>
<accession>A0AA85IRS1</accession>
<evidence type="ECO:0000256" key="9">
    <source>
        <dbReference type="SAM" id="MobiDB-lite"/>
    </source>
</evidence>
<dbReference type="InterPro" id="IPR050174">
    <property type="entry name" value="Protocadherin/Cadherin-CA"/>
</dbReference>
<feature type="domain" description="Cadherin" evidence="11">
    <location>
        <begin position="959"/>
        <end position="1117"/>
    </location>
</feature>
<dbReference type="CDD" id="cd11304">
    <property type="entry name" value="Cadherin_repeat"/>
    <property type="match status" value="5"/>
</dbReference>
<feature type="domain" description="Cadherin" evidence="11">
    <location>
        <begin position="104"/>
        <end position="278"/>
    </location>
</feature>
<dbReference type="InterPro" id="IPR002126">
    <property type="entry name" value="Cadherin-like_dom"/>
</dbReference>
<evidence type="ECO:0000313" key="13">
    <source>
        <dbReference type="WBParaSite" id="TREG1_103520.3"/>
    </source>
</evidence>
<keyword evidence="3" id="KW-0677">Repeat</keyword>
<evidence type="ECO:0000256" key="1">
    <source>
        <dbReference type="ARBA" id="ARBA00004167"/>
    </source>
</evidence>
<dbReference type="GO" id="GO:0005509">
    <property type="term" value="F:calcium ion binding"/>
    <property type="evidence" value="ECO:0007669"/>
    <property type="project" value="UniProtKB-UniRule"/>
</dbReference>
<evidence type="ECO:0000256" key="2">
    <source>
        <dbReference type="ARBA" id="ARBA00022692"/>
    </source>
</evidence>
<keyword evidence="4 8" id="KW-0106">Calcium</keyword>
<evidence type="ECO:0000256" key="3">
    <source>
        <dbReference type="ARBA" id="ARBA00022737"/>
    </source>
</evidence>
<dbReference type="InterPro" id="IPR015919">
    <property type="entry name" value="Cadherin-like_sf"/>
</dbReference>
<feature type="compositionally biased region" description="Polar residues" evidence="9">
    <location>
        <begin position="1477"/>
        <end position="1496"/>
    </location>
</feature>
<keyword evidence="12" id="KW-1185">Reference proteome</keyword>
<evidence type="ECO:0000256" key="10">
    <source>
        <dbReference type="SAM" id="Phobius"/>
    </source>
</evidence>
<evidence type="ECO:0000259" key="11">
    <source>
        <dbReference type="PROSITE" id="PS50268"/>
    </source>
</evidence>
<dbReference type="SMART" id="SM00112">
    <property type="entry name" value="CA"/>
    <property type="match status" value="7"/>
</dbReference>
<dbReference type="PROSITE" id="PS00232">
    <property type="entry name" value="CADHERIN_1"/>
    <property type="match status" value="5"/>
</dbReference>
<dbReference type="GO" id="GO:0005886">
    <property type="term" value="C:plasma membrane"/>
    <property type="evidence" value="ECO:0007669"/>
    <property type="project" value="InterPro"/>
</dbReference>
<dbReference type="InterPro" id="IPR020894">
    <property type="entry name" value="Cadherin_CS"/>
</dbReference>
<evidence type="ECO:0000256" key="4">
    <source>
        <dbReference type="ARBA" id="ARBA00022837"/>
    </source>
</evidence>
<dbReference type="Proteomes" id="UP000050795">
    <property type="component" value="Unassembled WGS sequence"/>
</dbReference>
<feature type="transmembrane region" description="Helical" evidence="10">
    <location>
        <begin position="1358"/>
        <end position="1380"/>
    </location>
</feature>
<evidence type="ECO:0000256" key="5">
    <source>
        <dbReference type="ARBA" id="ARBA00022989"/>
    </source>
</evidence>
<evidence type="ECO:0000256" key="7">
    <source>
        <dbReference type="ARBA" id="ARBA00023180"/>
    </source>
</evidence>
<dbReference type="Gene3D" id="2.60.40.60">
    <property type="entry name" value="Cadherins"/>
    <property type="match status" value="7"/>
</dbReference>
<keyword evidence="6 10" id="KW-0472">Membrane</keyword>
<dbReference type="PRINTS" id="PR00205">
    <property type="entry name" value="CADHERIN"/>
</dbReference>
<sequence length="1496" mass="167481">MLNVPVFKSVIYGTRKYVMLLNTSSPQEILLIRLLFVVCVILLVINPSLTYSTSLKSEQTHLVDNRSFEGGGGNGEDKEIGLVRHPRLISTSAVAAAVAVGQHQSRLFSYEVVEESKRGTFVGNIITDLLTAISSDPKYATTTNDGNNDNRQVIIDPKSIHLSITNWRESNIKHFILDRYTGELRVAIPPDREVICQRSSLNMNTTQQYDNYVTNLINNPYEIQGTLASNDPCIVILQIAYNIQKTSTEPYIPMLFNEPGLIAVNIRILDINDNAPRFPQSRLLVELGEITSIPEKSIIEIPTAYDPDCGRNGSIIYWLGNLSLKQQKHDKYKTTLNEINSIEDSNSLPFRLENNPSLRLVLTQSLNWESIKEYSFQIYAKDMGEIISLTGHIDIHVSVRDENDNPPKFIQSAYSVTINESTIRGSLILELQATDEDGASNGQLTFSLAAPSNMQERLASHHFGIRTISPQKAAIFIIQTPDVDSVRRNALTERRNKIDNHIHSTNDAIDLNERYQVDYVFHVIVRDNGYPRQLSSRAEITVHVLDVNDMSPSISISYLHTSSPKSVTGTAKSTSMNPNERISTIQNTQPFTADDNHGLIAENTPKGFIAFVNVQDLDSGVWGQVECYTDNDAFELIPVSSTGMSGLFTSEMSDNQNNFLTLNNYSPGSYQSTKSTDGEYEFKLFSTKPFDREKTSDVFFHIICVDNPQSQYFRPSPSSPSAAASISAFSSSASSSMKHTQSIYQTGEYTSQYFRQSPTPTLSYFTRSKIGSNNNNNNQLTGTALVRVFIADDNDNKPQFTRDEYTFSIDEIDAFNNRNTDSSQQHQQTTLPNPILIGKVTASDKDTTGQLKYFIPVGNDDNNNVENSNNNNKALTAFSVHNTDGSIYANQLFDREDIIEKYKLNEKISNSPLLTIEMNSADQFVYLCFPLYVTDGLYNASTKIRVLINDINDNLPIFEKANYEFNVVENEQPMKGIPIGVIKASDLDNSGNENIIYQLFDIDSPTILSSSAFSSSLSSNVSSMLQHDPIQNLQHLANTYFTISMTSGQLHLIRKLDREYQSHHIFYVLAIDNPLQSSRYTNTASKLGEAYKTIRVNTATATVTVIVTDVNDNPPTITYPSPHEIINIEAGAPAGHNLFTVLAQDPDAGENGTIRFSLTTVSYTSNNNINNNNNKLLTSNTGNQTAKLLKDAKISSDLFTIDETSGIVFLTDKLTDYSANYLVLITAQDMGYAVQRKTTTTVTIRVQNSNLLQALNAFKQSQQNPDEYGDYAKFSDIEKQQLSLSEYNVNSPESSYLGIYSSPSSSSSMKTVNSQHINNNLLNSPDQLTLESENRYGRLSSINRRTENRYINLSDQTIIITLASIFLLLFFTTLILICLIKRRRDVEQRRLEREKNNYNGPTNNIHGTQTRLASPASNSLHCSNSPKYNELNNLPNLYPLILHDKFDSETTPRTDFNDQPEDYDSTNMPRIYETSHRNNSSTPNLGMILSSNSLSL</sequence>
<reference evidence="12" key="1">
    <citation type="submission" date="2022-06" db="EMBL/GenBank/DDBJ databases">
        <authorList>
            <person name="Berger JAMES D."/>
            <person name="Berger JAMES D."/>
        </authorList>
    </citation>
    <scope>NUCLEOTIDE SEQUENCE [LARGE SCALE GENOMIC DNA]</scope>
</reference>
<keyword evidence="5 10" id="KW-1133">Transmembrane helix</keyword>
<evidence type="ECO:0000313" key="12">
    <source>
        <dbReference type="Proteomes" id="UP000050795"/>
    </source>
</evidence>
<keyword evidence="7" id="KW-0325">Glycoprotein</keyword>
<keyword evidence="2 10" id="KW-0812">Transmembrane</keyword>
<dbReference type="PANTHER" id="PTHR24028:SF146">
    <property type="entry name" value="CADHERIN 96CB, ISOFORM D-RELATED"/>
    <property type="match status" value="1"/>
</dbReference>
<comment type="subcellular location">
    <subcellularLocation>
        <location evidence="1">Membrane</location>
        <topology evidence="1">Single-pass membrane protein</topology>
    </subcellularLocation>
</comment>